<dbReference type="GO" id="GO:0005576">
    <property type="term" value="C:extracellular region"/>
    <property type="evidence" value="ECO:0007669"/>
    <property type="project" value="UniProtKB-SubCell"/>
</dbReference>
<dbReference type="KEGG" id="hfl:PUV54_04560"/>
<dbReference type="RefSeq" id="WP_274494388.1">
    <property type="nucleotide sequence ID" value="NZ_CP118166.1"/>
</dbReference>
<keyword evidence="4" id="KW-0800">Toxin</keyword>
<evidence type="ECO:0000256" key="4">
    <source>
        <dbReference type="ARBA" id="ARBA00022656"/>
    </source>
</evidence>
<dbReference type="PANTHER" id="PTHR38340">
    <property type="entry name" value="S-LAYER PROTEIN"/>
    <property type="match status" value="1"/>
</dbReference>
<dbReference type="PROSITE" id="PS00330">
    <property type="entry name" value="HEMOLYSIN_CALCIUM"/>
    <property type="match status" value="2"/>
</dbReference>
<keyword evidence="3" id="KW-0964">Secreted</keyword>
<evidence type="ECO:0000256" key="1">
    <source>
        <dbReference type="ARBA" id="ARBA00004370"/>
    </source>
</evidence>
<evidence type="ECO:0000313" key="8">
    <source>
        <dbReference type="EMBL" id="WDI32465.1"/>
    </source>
</evidence>
<keyword evidence="9" id="KW-1185">Reference proteome</keyword>
<dbReference type="InterPro" id="IPR003995">
    <property type="entry name" value="RTX_toxin_determinant-A"/>
</dbReference>
<comment type="subcellular location">
    <subcellularLocation>
        <location evidence="1">Membrane</location>
    </subcellularLocation>
    <subcellularLocation>
        <location evidence="2">Secreted</location>
    </subcellularLocation>
</comment>
<dbReference type="PANTHER" id="PTHR38340:SF1">
    <property type="entry name" value="S-LAYER PROTEIN"/>
    <property type="match status" value="1"/>
</dbReference>
<keyword evidence="7" id="KW-0472">Membrane</keyword>
<dbReference type="GO" id="GO:0090729">
    <property type="term" value="F:toxin activity"/>
    <property type="evidence" value="ECO:0007669"/>
    <property type="project" value="UniProtKB-KW"/>
</dbReference>
<dbReference type="GO" id="GO:0005509">
    <property type="term" value="F:calcium ion binding"/>
    <property type="evidence" value="ECO:0007669"/>
    <property type="project" value="InterPro"/>
</dbReference>
<dbReference type="InterPro" id="IPR011050">
    <property type="entry name" value="Pectin_lyase_fold/virulence"/>
</dbReference>
<proteinExistence type="predicted"/>
<dbReference type="GO" id="GO:0016020">
    <property type="term" value="C:membrane"/>
    <property type="evidence" value="ECO:0007669"/>
    <property type="project" value="UniProtKB-SubCell"/>
</dbReference>
<dbReference type="InterPro" id="IPR001343">
    <property type="entry name" value="Hemolysn_Ca-bd"/>
</dbReference>
<dbReference type="InterPro" id="IPR018511">
    <property type="entry name" value="Hemolysin-typ_Ca-bd_CS"/>
</dbReference>
<dbReference type="PRINTS" id="PR00313">
    <property type="entry name" value="CABNDNGRPT"/>
</dbReference>
<reference evidence="8" key="1">
    <citation type="submission" date="2023-02" db="EMBL/GenBank/DDBJ databases">
        <title>Genome sequence of Hyphococcus flavus.</title>
        <authorList>
            <person name="Rong J.-C."/>
            <person name="Zhao Q."/>
            <person name="Yi M."/>
            <person name="Wu J.-Y."/>
        </authorList>
    </citation>
    <scope>NUCLEOTIDE SEQUENCE</scope>
    <source>
        <strain evidence="8">MCCC 1K03223</strain>
    </source>
</reference>
<evidence type="ECO:0000256" key="7">
    <source>
        <dbReference type="ARBA" id="ARBA00023136"/>
    </source>
</evidence>
<evidence type="ECO:0000256" key="3">
    <source>
        <dbReference type="ARBA" id="ARBA00022525"/>
    </source>
</evidence>
<dbReference type="SMART" id="SM00710">
    <property type="entry name" value="PbH1"/>
    <property type="match status" value="8"/>
</dbReference>
<dbReference type="Gene3D" id="2.160.20.10">
    <property type="entry name" value="Single-stranded right-handed beta-helix, Pectin lyase-like"/>
    <property type="match status" value="2"/>
</dbReference>
<name>A0AAE9ZEU8_9PROT</name>
<keyword evidence="6" id="KW-0843">Virulence</keyword>
<dbReference type="InterPro" id="IPR011049">
    <property type="entry name" value="Serralysin-like_metalloprot_C"/>
</dbReference>
<dbReference type="InterPro" id="IPR012334">
    <property type="entry name" value="Pectin_lyas_fold"/>
</dbReference>
<sequence length="1322" mass="133801">MPNTFSRFDQSFEVDSEGYSDETNGWSGTTTEVASGTNGIVSADGSSHSIFAQTDADGGLTGPFTRFDGYRALDSNQGVTTTIKIYLDPSALAAGEGFDYSVAANNQSGAHLQDFIFHVTKDTSTGDLLIGASNNTNFDPREDLETGNFGEVISAGWYTFEHTFFEAGDGTLGVSMTVKNSNDVVIFNEVLNDPSNDYANDFGGNRYGWFTNIDVAGGIAVDDSQLLTEDTNPVQVYEGSTIIASFASVEDAKMAIDNGDVTGTTLEISTTGLDDAFFYVVEGMSIQAAIDEASAGDLIQVADGSYAESLSIGKEITLEGVDVGNDGVPDVMLSPTGSNGIEISGDIDGAGSATVAISGFSVSGASGSGLRIGSSTNLSLLDISDSSFSNNGTHGVGSGSGAFDLDAVSITNSTFTDNGQGGSNGSGDIVLFGFHGDATLTDLTITSTATEATAVASRGDNAIQIAGFDPSTYDVDTPIGDVVMDNVTVNGWYHKPQVAIQGYTDLNGITFTDVNLSGGTSWGDLLFIDPVASPGTDAAGVAGYPGNYLLTGGDNSLDLSGVTINSDSTDVLGVDSRVRGTDGNDHIVGTNANDLLNDSAEGGNDYGGDDHVFGMGGDDIIVGGLGSDMLNGGDGADTALFAGDVQDFTIDATTTSAGFVTAFNGSTDNNAGDGDEGLDSFSNIESLAFSGGSTVLNIGQKVQLFDGSDSIIGTFDTIKEAVDAASSGDTIRLAAGVHDSDIEQIVIDKDLTIIGEGIGATTVEAAFDTGTSGDARGWFLVEEGVTLDVSGVTFDGAGHDIWQAFRHLGSGSFDEVEFTDIEYQETGSPYQGNAIAVFGTASNVDVTNSTFSDIGRIGVLYFGSGVSGDFINNVYTGKGDGDFLDYALDISAGASINVIGNTVSNNRGVAVSDGSGSAAFLVSTFFGGGTNAFFANNTLTDNSVGFFVGFNQTDASAVSFGPDNVVTGGTGVRALGDAELTGPDLVDGTINWDGGDGANNLIGGSQANGLSGGAGNDTIVGGAAGDQLDGGDDDDLMFGAGGNDSQNGGGGNDAIFGGLGNDVLNGDAGDDTLDGGDGNDFMLGNDDDDQIIGGAGNDSANGGAGNDELIGNAGDDLLVGSTGNDTINGGDGQDIIFGGADSDMLSGGGDSDFLSGGVNNDVLDAGDGDDEAAGGANNDLIMGGAGNDLIFGAKGVDTLEGGDGDDIISGAAENDFINGGDGDDLIFGGRQNDLVTGGAGNDTFLYNLGGDFDVITDFTAGAGTEDVIQLNNFGSSFDTFAEVTAAAVELDGDTYINFGNGDIIILQGVLIAELHEDDFIFG</sequence>
<dbReference type="Proteomes" id="UP001214043">
    <property type="component" value="Chromosome"/>
</dbReference>
<evidence type="ECO:0000256" key="6">
    <source>
        <dbReference type="ARBA" id="ARBA00023026"/>
    </source>
</evidence>
<dbReference type="InterPro" id="IPR006626">
    <property type="entry name" value="PbH1"/>
</dbReference>
<dbReference type="SUPFAM" id="SSF51120">
    <property type="entry name" value="beta-Roll"/>
    <property type="match status" value="2"/>
</dbReference>
<keyword evidence="5" id="KW-0677">Repeat</keyword>
<evidence type="ECO:0000256" key="2">
    <source>
        <dbReference type="ARBA" id="ARBA00004613"/>
    </source>
</evidence>
<dbReference type="Pfam" id="PF00353">
    <property type="entry name" value="HemolysinCabind"/>
    <property type="match status" value="7"/>
</dbReference>
<organism evidence="8 9">
    <name type="scientific">Hyphococcus flavus</name>
    <dbReference type="NCBI Taxonomy" id="1866326"/>
    <lineage>
        <taxon>Bacteria</taxon>
        <taxon>Pseudomonadati</taxon>
        <taxon>Pseudomonadota</taxon>
        <taxon>Alphaproteobacteria</taxon>
        <taxon>Parvularculales</taxon>
        <taxon>Parvularculaceae</taxon>
        <taxon>Hyphococcus</taxon>
    </lineage>
</organism>
<gene>
    <name evidence="8" type="ORF">PUV54_04560</name>
</gene>
<dbReference type="PRINTS" id="PR01488">
    <property type="entry name" value="RTXTOXINA"/>
</dbReference>
<protein>
    <submittedName>
        <fullName evidence="8">Uncharacterized protein</fullName>
    </submittedName>
</protein>
<dbReference type="SUPFAM" id="SSF51126">
    <property type="entry name" value="Pectin lyase-like"/>
    <property type="match status" value="2"/>
</dbReference>
<evidence type="ECO:0000256" key="5">
    <source>
        <dbReference type="ARBA" id="ARBA00022737"/>
    </source>
</evidence>
<evidence type="ECO:0000313" key="9">
    <source>
        <dbReference type="Proteomes" id="UP001214043"/>
    </source>
</evidence>
<dbReference type="Gene3D" id="2.150.10.10">
    <property type="entry name" value="Serralysin-like metalloprotease, C-terminal"/>
    <property type="match status" value="3"/>
</dbReference>
<dbReference type="EMBL" id="CP118166">
    <property type="protein sequence ID" value="WDI32465.1"/>
    <property type="molecule type" value="Genomic_DNA"/>
</dbReference>
<dbReference type="InterPro" id="IPR050557">
    <property type="entry name" value="RTX_toxin/Mannuronan_C5-epim"/>
</dbReference>
<accession>A0AAE9ZEU8</accession>